<comment type="caution">
    <text evidence="2">The sequence shown here is derived from an EMBL/GenBank/DDBJ whole genome shotgun (WGS) entry which is preliminary data.</text>
</comment>
<evidence type="ECO:0000259" key="1">
    <source>
        <dbReference type="Pfam" id="PF10026"/>
    </source>
</evidence>
<keyword evidence="3" id="KW-1185">Reference proteome</keyword>
<sequence>MTTLSRPPQDRFGPIIARGTHDVVAGVMPKMILHFLDARDQLSGLQGWLAELLNTAFDTSAELLPLRDTDVVIKAGTHVIPEKGHLGCAPEAGLIYVTVDPRHPSLRANVSRSVERMLAHELHHCSRWDGPGYGNTLGEALISEGLAGHFSQEAFGGPPEQWESMTISTLRPHITKVQNEWGSREYGHEAWFFGSSELPRWLGYSLGYHVVAQYLAACQQTSASGLVHADAKIFLPYLGDI</sequence>
<accession>A0ABT5TEF5</accession>
<dbReference type="InterPro" id="IPR018728">
    <property type="entry name" value="DUF2268"/>
</dbReference>
<organism evidence="2 3">
    <name type="scientific">Roseinatronobacter alkalisoli</name>
    <dbReference type="NCBI Taxonomy" id="3028235"/>
    <lineage>
        <taxon>Bacteria</taxon>
        <taxon>Pseudomonadati</taxon>
        <taxon>Pseudomonadota</taxon>
        <taxon>Alphaproteobacteria</taxon>
        <taxon>Rhodobacterales</taxon>
        <taxon>Paracoccaceae</taxon>
        <taxon>Roseinatronobacter</taxon>
    </lineage>
</organism>
<name>A0ABT5TEF5_9RHOB</name>
<dbReference type="GO" id="GO:0006508">
    <property type="term" value="P:proteolysis"/>
    <property type="evidence" value="ECO:0007669"/>
    <property type="project" value="UniProtKB-KW"/>
</dbReference>
<evidence type="ECO:0000313" key="2">
    <source>
        <dbReference type="EMBL" id="MDD7972766.1"/>
    </source>
</evidence>
<dbReference type="GO" id="GO:0008233">
    <property type="term" value="F:peptidase activity"/>
    <property type="evidence" value="ECO:0007669"/>
    <property type="project" value="UniProtKB-KW"/>
</dbReference>
<dbReference type="EMBL" id="JAQZSM010000019">
    <property type="protein sequence ID" value="MDD7972766.1"/>
    <property type="molecule type" value="Genomic_DNA"/>
</dbReference>
<keyword evidence="2" id="KW-0645">Protease</keyword>
<gene>
    <name evidence="2" type="ORF">PUT78_16855</name>
</gene>
<reference evidence="2" key="1">
    <citation type="submission" date="2023-02" db="EMBL/GenBank/DDBJ databases">
        <title>Description of Roseinatronobacter alkalisoli sp. nov., an alkaliphilic bacerium isolated from soda soil.</title>
        <authorList>
            <person name="Wei W."/>
        </authorList>
    </citation>
    <scope>NUCLEOTIDE SEQUENCE</scope>
    <source>
        <strain evidence="2">HJB301</strain>
    </source>
</reference>
<keyword evidence="2" id="KW-0378">Hydrolase</keyword>
<proteinExistence type="predicted"/>
<evidence type="ECO:0000313" key="3">
    <source>
        <dbReference type="Proteomes" id="UP001431784"/>
    </source>
</evidence>
<dbReference type="Proteomes" id="UP001431784">
    <property type="component" value="Unassembled WGS sequence"/>
</dbReference>
<protein>
    <submittedName>
        <fullName evidence="2">DUF2268 domain-containing putative Zn-dependent protease</fullName>
    </submittedName>
</protein>
<feature type="domain" description="DUF2268" evidence="1">
    <location>
        <begin position="53"/>
        <end position="232"/>
    </location>
</feature>
<dbReference type="Pfam" id="PF10026">
    <property type="entry name" value="DUF2268"/>
    <property type="match status" value="1"/>
</dbReference>
<dbReference type="RefSeq" id="WP_274353443.1">
    <property type="nucleotide sequence ID" value="NZ_JAQZSM010000019.1"/>
</dbReference>